<evidence type="ECO:0000313" key="4">
    <source>
        <dbReference type="EMBL" id="QDU36812.1"/>
    </source>
</evidence>
<proteinExistence type="predicted"/>
<feature type="domain" description="GFO/IDH/MocA-like oxidoreductase" evidence="3">
    <location>
        <begin position="154"/>
        <end position="280"/>
    </location>
</feature>
<dbReference type="InterPro" id="IPR055170">
    <property type="entry name" value="GFO_IDH_MocA-like_dom"/>
</dbReference>
<dbReference type="GO" id="GO:0000166">
    <property type="term" value="F:nucleotide binding"/>
    <property type="evidence" value="ECO:0007669"/>
    <property type="project" value="InterPro"/>
</dbReference>
<dbReference type="AlphaFoldDB" id="A0A517Z2T9"/>
<dbReference type="KEGG" id="mri:Mal4_11100"/>
<dbReference type="GO" id="GO:0016491">
    <property type="term" value="F:oxidoreductase activity"/>
    <property type="evidence" value="ECO:0007669"/>
    <property type="project" value="UniProtKB-KW"/>
</dbReference>
<dbReference type="InterPro" id="IPR050463">
    <property type="entry name" value="Gfo/Idh/MocA_oxidrdct_glycsds"/>
</dbReference>
<evidence type="ECO:0000256" key="1">
    <source>
        <dbReference type="ARBA" id="ARBA00023002"/>
    </source>
</evidence>
<keyword evidence="1 4" id="KW-0560">Oxidoreductase</keyword>
<dbReference type="RefSeq" id="WP_145367439.1">
    <property type="nucleotide sequence ID" value="NZ_CP036275.1"/>
</dbReference>
<reference evidence="4 5" key="1">
    <citation type="submission" date="2019-02" db="EMBL/GenBank/DDBJ databases">
        <title>Deep-cultivation of Planctomycetes and their phenomic and genomic characterization uncovers novel biology.</title>
        <authorList>
            <person name="Wiegand S."/>
            <person name="Jogler M."/>
            <person name="Boedeker C."/>
            <person name="Pinto D."/>
            <person name="Vollmers J."/>
            <person name="Rivas-Marin E."/>
            <person name="Kohn T."/>
            <person name="Peeters S.H."/>
            <person name="Heuer A."/>
            <person name="Rast P."/>
            <person name="Oberbeckmann S."/>
            <person name="Bunk B."/>
            <person name="Jeske O."/>
            <person name="Meyerdierks A."/>
            <person name="Storesund J.E."/>
            <person name="Kallscheuer N."/>
            <person name="Luecker S."/>
            <person name="Lage O.M."/>
            <person name="Pohl T."/>
            <person name="Merkel B.J."/>
            <person name="Hornburger P."/>
            <person name="Mueller R.-W."/>
            <person name="Bruemmer F."/>
            <person name="Labrenz M."/>
            <person name="Spormann A.M."/>
            <person name="Op den Camp H."/>
            <person name="Overmann J."/>
            <person name="Amann R."/>
            <person name="Jetten M.S.M."/>
            <person name="Mascher T."/>
            <person name="Medema M.H."/>
            <person name="Devos D.P."/>
            <person name="Kaster A.-K."/>
            <person name="Ovreas L."/>
            <person name="Rohde M."/>
            <person name="Galperin M.Y."/>
            <person name="Jogler C."/>
        </authorList>
    </citation>
    <scope>NUCLEOTIDE SEQUENCE [LARGE SCALE GENOMIC DNA]</scope>
    <source>
        <strain evidence="4 5">Mal4</strain>
    </source>
</reference>
<dbReference type="Gene3D" id="3.30.360.10">
    <property type="entry name" value="Dihydrodipicolinate Reductase, domain 2"/>
    <property type="match status" value="1"/>
</dbReference>
<accession>A0A517Z2T9</accession>
<evidence type="ECO:0000313" key="5">
    <source>
        <dbReference type="Proteomes" id="UP000320496"/>
    </source>
</evidence>
<dbReference type="Pfam" id="PF01408">
    <property type="entry name" value="GFO_IDH_MocA"/>
    <property type="match status" value="1"/>
</dbReference>
<protein>
    <submittedName>
        <fullName evidence="4">Putative oxidoreductase YcjS</fullName>
        <ecNumber evidence="4">1.-.-.-</ecNumber>
    </submittedName>
</protein>
<organism evidence="4 5">
    <name type="scientific">Maioricimonas rarisocia</name>
    <dbReference type="NCBI Taxonomy" id="2528026"/>
    <lineage>
        <taxon>Bacteria</taxon>
        <taxon>Pseudomonadati</taxon>
        <taxon>Planctomycetota</taxon>
        <taxon>Planctomycetia</taxon>
        <taxon>Planctomycetales</taxon>
        <taxon>Planctomycetaceae</taxon>
        <taxon>Maioricimonas</taxon>
    </lineage>
</organism>
<dbReference type="PANTHER" id="PTHR43818:SF11">
    <property type="entry name" value="BCDNA.GH03377"/>
    <property type="match status" value="1"/>
</dbReference>
<keyword evidence="5" id="KW-1185">Reference proteome</keyword>
<dbReference type="EC" id="1.-.-.-" evidence="4"/>
<sequence length="368" mass="39921">MADHLSTLPGPSTSLAVRTTRPRIGFLGVGRVGMARMQAVVRDALVREDLVDVVGICDPSPEAVDAAGEIVSAEVTGSLDELLELGLDGLVIATPTAQHAVQAQQALLRGAAVFCQQPLARNRRETERVIAAASEADRLLGVDVSCRVLDGALAMRKLVRSGELGEIYSIDLTFQRACGPNREWFYDPRKSGGGCVIDQGSHLVDFAGWVTGEWEFEDVRSTLWHRGQIMGTPCEIVEDSAIVEWRQSEGAVVRLACSWNLASDWESVIEAKFYGTEGTVVLRNVDGSCLDFVCERFRGTERERLGETTTAAESLYVHGGEDADIWGGSAVVNWARQLAAGSGFDPEIEQASAVAGLIDEIYRRPRED</sequence>
<dbReference type="InterPro" id="IPR000683">
    <property type="entry name" value="Gfo/Idh/MocA-like_OxRdtase_N"/>
</dbReference>
<dbReference type="InterPro" id="IPR036291">
    <property type="entry name" value="NAD(P)-bd_dom_sf"/>
</dbReference>
<gene>
    <name evidence="4" type="primary">ycjS_2</name>
    <name evidence="4" type="ORF">Mal4_11100</name>
</gene>
<dbReference type="PANTHER" id="PTHR43818">
    <property type="entry name" value="BCDNA.GH03377"/>
    <property type="match status" value="1"/>
</dbReference>
<feature type="domain" description="Gfo/Idh/MocA-like oxidoreductase N-terminal" evidence="2">
    <location>
        <begin position="23"/>
        <end position="143"/>
    </location>
</feature>
<dbReference type="SUPFAM" id="SSF55347">
    <property type="entry name" value="Glyceraldehyde-3-phosphate dehydrogenase-like, C-terminal domain"/>
    <property type="match status" value="1"/>
</dbReference>
<dbReference type="OrthoDB" id="9815825at2"/>
<evidence type="ECO:0000259" key="3">
    <source>
        <dbReference type="Pfam" id="PF22725"/>
    </source>
</evidence>
<dbReference type="EMBL" id="CP036275">
    <property type="protein sequence ID" value="QDU36812.1"/>
    <property type="molecule type" value="Genomic_DNA"/>
</dbReference>
<dbReference type="Proteomes" id="UP000320496">
    <property type="component" value="Chromosome"/>
</dbReference>
<name>A0A517Z2T9_9PLAN</name>
<dbReference type="SUPFAM" id="SSF51735">
    <property type="entry name" value="NAD(P)-binding Rossmann-fold domains"/>
    <property type="match status" value="1"/>
</dbReference>
<dbReference type="Pfam" id="PF22725">
    <property type="entry name" value="GFO_IDH_MocA_C3"/>
    <property type="match status" value="1"/>
</dbReference>
<evidence type="ECO:0000259" key="2">
    <source>
        <dbReference type="Pfam" id="PF01408"/>
    </source>
</evidence>
<dbReference type="Gene3D" id="3.40.50.720">
    <property type="entry name" value="NAD(P)-binding Rossmann-like Domain"/>
    <property type="match status" value="1"/>
</dbReference>